<dbReference type="AlphaFoldDB" id="A0A1Y1YHF6"/>
<accession>A0A1Y1YHF6</accession>
<dbReference type="InterPro" id="IPR036396">
    <property type="entry name" value="Cyt_P450_sf"/>
</dbReference>
<keyword evidence="4 8" id="KW-0479">Metal-binding</keyword>
<dbReference type="Gene3D" id="1.10.630.10">
    <property type="entry name" value="Cytochrome P450"/>
    <property type="match status" value="1"/>
</dbReference>
<dbReference type="InterPro" id="IPR017972">
    <property type="entry name" value="Cyt_P450_CS"/>
</dbReference>
<evidence type="ECO:0000256" key="8">
    <source>
        <dbReference type="PIRSR" id="PIRSR602401-1"/>
    </source>
</evidence>
<evidence type="ECO:0000256" key="7">
    <source>
        <dbReference type="ARBA" id="ARBA00023033"/>
    </source>
</evidence>
<gene>
    <name evidence="10" type="ORF">K493DRAFT_258858</name>
</gene>
<evidence type="ECO:0000256" key="3">
    <source>
        <dbReference type="ARBA" id="ARBA00022617"/>
    </source>
</evidence>
<keyword evidence="11" id="KW-1185">Reference proteome</keyword>
<comment type="caution">
    <text evidence="10">The sequence shown here is derived from an EMBL/GenBank/DDBJ whole genome shotgun (WGS) entry which is preliminary data.</text>
</comment>
<dbReference type="OrthoDB" id="1470350at2759"/>
<sequence length="482" mass="55228">MWALLFNWLPLCFALYAAYLVAEHFRSPALKVPGPFLAKLTPLYQFYFTIIGTIHQRHLSWHKKYGPIVLTAPNTVSINDFSIMREIYGSVEFVKDQSFYKMIGNNNTCFNTCDVAFHKKRRRIIAPAYSQTYLSSMESLVWQSGVESLMKKLDRLAQSGKSINLFSEFHFMAFDIVGELAFGKSFDLIRNGDHPILGWLHDVQDRLALLIMFPILRYIEPPLSIFRKGREAEKKIREFGLNAQRERRNMDIPRRDILQLMSEARDPDTGEQLTEMELLSESMDQIFAGTDTTSNTLTWAVYLLTKHPKSAQKLAEELDAAIPDRQAKIQDSELHSLPYLNAVISETFRCLPTVPIGLPRVIPKGGKTMKGYYLPGGTTVSVPINCLHLDPHVFPDPEAFQPDRWLVEDTLLMKRYLIPFSYGSRACIGRNIAMMELRLTLASLYRRFDVQAVTGQHVEDRVQLLVLKPHGQAFNVHLKARE</sequence>
<keyword evidence="3 8" id="KW-0349">Heme</keyword>
<organism evidence="10 11">
    <name type="scientific">Basidiobolus meristosporus CBS 931.73</name>
    <dbReference type="NCBI Taxonomy" id="1314790"/>
    <lineage>
        <taxon>Eukaryota</taxon>
        <taxon>Fungi</taxon>
        <taxon>Fungi incertae sedis</taxon>
        <taxon>Zoopagomycota</taxon>
        <taxon>Entomophthoromycotina</taxon>
        <taxon>Basidiobolomycetes</taxon>
        <taxon>Basidiobolales</taxon>
        <taxon>Basidiobolaceae</taxon>
        <taxon>Basidiobolus</taxon>
    </lineage>
</organism>
<dbReference type="PROSITE" id="PS00086">
    <property type="entry name" value="CYTOCHROME_P450"/>
    <property type="match status" value="1"/>
</dbReference>
<evidence type="ECO:0000256" key="1">
    <source>
        <dbReference type="ARBA" id="ARBA00001971"/>
    </source>
</evidence>
<evidence type="ECO:0000256" key="6">
    <source>
        <dbReference type="ARBA" id="ARBA00023004"/>
    </source>
</evidence>
<dbReference type="GO" id="GO:0005506">
    <property type="term" value="F:iron ion binding"/>
    <property type="evidence" value="ECO:0007669"/>
    <property type="project" value="InterPro"/>
</dbReference>
<dbReference type="InterPro" id="IPR050121">
    <property type="entry name" value="Cytochrome_P450_monoxygenase"/>
</dbReference>
<dbReference type="PANTHER" id="PTHR24305">
    <property type="entry name" value="CYTOCHROME P450"/>
    <property type="match status" value="1"/>
</dbReference>
<protein>
    <submittedName>
        <fullName evidence="10">Cytochrome P450</fullName>
    </submittedName>
</protein>
<dbReference type="PRINTS" id="PR00463">
    <property type="entry name" value="EP450I"/>
</dbReference>
<evidence type="ECO:0000256" key="9">
    <source>
        <dbReference type="RuleBase" id="RU000461"/>
    </source>
</evidence>
<dbReference type="GO" id="GO:0016705">
    <property type="term" value="F:oxidoreductase activity, acting on paired donors, with incorporation or reduction of molecular oxygen"/>
    <property type="evidence" value="ECO:0007669"/>
    <property type="project" value="InterPro"/>
</dbReference>
<comment type="cofactor">
    <cofactor evidence="1 8">
        <name>heme</name>
        <dbReference type="ChEBI" id="CHEBI:30413"/>
    </cofactor>
</comment>
<dbReference type="CDD" id="cd11061">
    <property type="entry name" value="CYP67-like"/>
    <property type="match status" value="1"/>
</dbReference>
<dbReference type="PRINTS" id="PR00385">
    <property type="entry name" value="P450"/>
</dbReference>
<evidence type="ECO:0000256" key="5">
    <source>
        <dbReference type="ARBA" id="ARBA00023002"/>
    </source>
</evidence>
<dbReference type="Pfam" id="PF00067">
    <property type="entry name" value="p450"/>
    <property type="match status" value="1"/>
</dbReference>
<name>A0A1Y1YHF6_9FUNG</name>
<dbReference type="GO" id="GO:0020037">
    <property type="term" value="F:heme binding"/>
    <property type="evidence" value="ECO:0007669"/>
    <property type="project" value="InterPro"/>
</dbReference>
<dbReference type="GO" id="GO:0004497">
    <property type="term" value="F:monooxygenase activity"/>
    <property type="evidence" value="ECO:0007669"/>
    <property type="project" value="UniProtKB-KW"/>
</dbReference>
<evidence type="ECO:0000313" key="10">
    <source>
        <dbReference type="EMBL" id="ORX97461.1"/>
    </source>
</evidence>
<dbReference type="InterPro" id="IPR001128">
    <property type="entry name" value="Cyt_P450"/>
</dbReference>
<feature type="binding site" description="axial binding residue" evidence="8">
    <location>
        <position position="427"/>
    </location>
    <ligand>
        <name>heme</name>
        <dbReference type="ChEBI" id="CHEBI:30413"/>
    </ligand>
    <ligandPart>
        <name>Fe</name>
        <dbReference type="ChEBI" id="CHEBI:18248"/>
    </ligandPart>
</feature>
<keyword evidence="6 8" id="KW-0408">Iron</keyword>
<evidence type="ECO:0000256" key="2">
    <source>
        <dbReference type="ARBA" id="ARBA00010617"/>
    </source>
</evidence>
<dbReference type="PANTHER" id="PTHR24305:SF29">
    <property type="entry name" value="BENZOATE-PARA-HYDROXYLASE"/>
    <property type="match status" value="1"/>
</dbReference>
<dbReference type="Proteomes" id="UP000193498">
    <property type="component" value="Unassembled WGS sequence"/>
</dbReference>
<dbReference type="InParanoid" id="A0A1Y1YHF6"/>
<evidence type="ECO:0000313" key="11">
    <source>
        <dbReference type="Proteomes" id="UP000193498"/>
    </source>
</evidence>
<dbReference type="SUPFAM" id="SSF48264">
    <property type="entry name" value="Cytochrome P450"/>
    <property type="match status" value="1"/>
</dbReference>
<dbReference type="InterPro" id="IPR002401">
    <property type="entry name" value="Cyt_P450_E_grp-I"/>
</dbReference>
<comment type="similarity">
    <text evidence="2 9">Belongs to the cytochrome P450 family.</text>
</comment>
<reference evidence="10 11" key="1">
    <citation type="submission" date="2016-07" db="EMBL/GenBank/DDBJ databases">
        <title>Pervasive Adenine N6-methylation of Active Genes in Fungi.</title>
        <authorList>
            <consortium name="DOE Joint Genome Institute"/>
            <person name="Mondo S.J."/>
            <person name="Dannebaum R.O."/>
            <person name="Kuo R.C."/>
            <person name="Labutti K."/>
            <person name="Haridas S."/>
            <person name="Kuo A."/>
            <person name="Salamov A."/>
            <person name="Ahrendt S.R."/>
            <person name="Lipzen A."/>
            <person name="Sullivan W."/>
            <person name="Andreopoulos W.B."/>
            <person name="Clum A."/>
            <person name="Lindquist E."/>
            <person name="Daum C."/>
            <person name="Ramamoorthy G.K."/>
            <person name="Gryganskyi A."/>
            <person name="Culley D."/>
            <person name="Magnuson J.K."/>
            <person name="James T.Y."/>
            <person name="O'Malley M.A."/>
            <person name="Stajich J.E."/>
            <person name="Spatafora J.W."/>
            <person name="Visel A."/>
            <person name="Grigoriev I.V."/>
        </authorList>
    </citation>
    <scope>NUCLEOTIDE SEQUENCE [LARGE SCALE GENOMIC DNA]</scope>
    <source>
        <strain evidence="10 11">CBS 931.73</strain>
    </source>
</reference>
<dbReference type="STRING" id="1314790.A0A1Y1YHF6"/>
<evidence type="ECO:0000256" key="4">
    <source>
        <dbReference type="ARBA" id="ARBA00022723"/>
    </source>
</evidence>
<dbReference type="EMBL" id="MCFE01000132">
    <property type="protein sequence ID" value="ORX97461.1"/>
    <property type="molecule type" value="Genomic_DNA"/>
</dbReference>
<keyword evidence="7 9" id="KW-0503">Monooxygenase</keyword>
<keyword evidence="5 9" id="KW-0560">Oxidoreductase</keyword>
<proteinExistence type="inferred from homology"/>